<evidence type="ECO:0000256" key="5">
    <source>
        <dbReference type="ARBA" id="ARBA00022764"/>
    </source>
</evidence>
<dbReference type="PANTHER" id="PTHR30251">
    <property type="entry name" value="PILUS ASSEMBLY CHAPERONE"/>
    <property type="match status" value="1"/>
</dbReference>
<keyword evidence="11" id="KW-1185">Reference proteome</keyword>
<sequence>MGTTANAYAGGVALGATRVIYPQGNKQVSLPVTNSSASNVFLIQSWVANADGTKSTDFVITPPLFVIQPKKENVLRIMYVGPTLPTDRESVFYLNSKAIPSVDKRKLQGNVLQIATQSVIKLFIRPKNLPTPSIAAPAAMRCHLANGKVTLSNPSPYYVSLVEFSIGNVKQTNTMVPPKGSLMLNAPGDGRVKFETVNDFGANTPLQTCTSG</sequence>
<dbReference type="FunFam" id="2.60.40.10:FF:000458">
    <property type="entry name" value="Molecular chaperone FimC"/>
    <property type="match status" value="1"/>
</dbReference>
<name>A0A2P5GJE9_9ENTR</name>
<feature type="domain" description="Pili assembly chaperone N-terminal" evidence="7">
    <location>
        <begin position="11"/>
        <end position="129"/>
    </location>
</feature>
<evidence type="ECO:0000256" key="2">
    <source>
        <dbReference type="ARBA" id="ARBA00007399"/>
    </source>
</evidence>
<dbReference type="AlphaFoldDB" id="A0A2P5GJE9"/>
<evidence type="ECO:0000256" key="1">
    <source>
        <dbReference type="ARBA" id="ARBA00004418"/>
    </source>
</evidence>
<evidence type="ECO:0000256" key="6">
    <source>
        <dbReference type="ARBA" id="ARBA00023186"/>
    </source>
</evidence>
<dbReference type="EMBL" id="PQGE01000027">
    <property type="protein sequence ID" value="POP41415.1"/>
    <property type="molecule type" value="Genomic_DNA"/>
</dbReference>
<feature type="domain" description="Pili assembly chaperone C-terminal" evidence="8">
    <location>
        <begin position="152"/>
        <end position="204"/>
    </location>
</feature>
<keyword evidence="4" id="KW-0732">Signal</keyword>
<keyword evidence="3" id="KW-1029">Fimbrium biogenesis</keyword>
<protein>
    <submittedName>
        <fullName evidence="10">Molecular chaperone FimC</fullName>
    </submittedName>
</protein>
<organism evidence="10 12">
    <name type="scientific">Superficieibacter electus</name>
    <dbReference type="NCBI Taxonomy" id="2022662"/>
    <lineage>
        <taxon>Bacteria</taxon>
        <taxon>Pseudomonadati</taxon>
        <taxon>Pseudomonadota</taxon>
        <taxon>Gammaproteobacteria</taxon>
        <taxon>Enterobacterales</taxon>
        <taxon>Enterobacteriaceae</taxon>
        <taxon>Superficieibacter</taxon>
    </lineage>
</organism>
<evidence type="ECO:0000259" key="7">
    <source>
        <dbReference type="Pfam" id="PF00345"/>
    </source>
</evidence>
<dbReference type="SUPFAM" id="SSF49354">
    <property type="entry name" value="PapD-like"/>
    <property type="match status" value="1"/>
</dbReference>
<dbReference type="Pfam" id="PF00345">
    <property type="entry name" value="PapD_N"/>
    <property type="match status" value="1"/>
</dbReference>
<evidence type="ECO:0000313" key="9">
    <source>
        <dbReference type="EMBL" id="POP41415.1"/>
    </source>
</evidence>
<dbReference type="PRINTS" id="PR00969">
    <property type="entry name" value="CHAPERONPILI"/>
</dbReference>
<evidence type="ECO:0000256" key="3">
    <source>
        <dbReference type="ARBA" id="ARBA00022558"/>
    </source>
</evidence>
<evidence type="ECO:0000313" key="11">
    <source>
        <dbReference type="Proteomes" id="UP000237073"/>
    </source>
</evidence>
<dbReference type="EMBL" id="PQGD01000023">
    <property type="protein sequence ID" value="POP43760.1"/>
    <property type="molecule type" value="Genomic_DNA"/>
</dbReference>
<gene>
    <name evidence="10" type="ORF">CHU32_22825</name>
    <name evidence="9" type="ORF">CHU33_22985</name>
</gene>
<dbReference type="GO" id="GO:0071555">
    <property type="term" value="P:cell wall organization"/>
    <property type="evidence" value="ECO:0007669"/>
    <property type="project" value="InterPro"/>
</dbReference>
<dbReference type="Gene3D" id="2.60.40.10">
    <property type="entry name" value="Immunoglobulins"/>
    <property type="match status" value="2"/>
</dbReference>
<accession>A0A2P5GJE9</accession>
<dbReference type="InterPro" id="IPR036316">
    <property type="entry name" value="Pili_assmbl_chap_C_dom_sf"/>
</dbReference>
<dbReference type="InterPro" id="IPR016148">
    <property type="entry name" value="Pili_assmbl_chaperone_C"/>
</dbReference>
<dbReference type="PANTHER" id="PTHR30251:SF0">
    <property type="entry name" value="FIMBRIAL CHAPERONE PROTEIN ELFD-RELATED"/>
    <property type="match status" value="1"/>
</dbReference>
<dbReference type="OrthoDB" id="9131059at2"/>
<comment type="similarity">
    <text evidence="2">Belongs to the periplasmic pilus chaperone family.</text>
</comment>
<keyword evidence="5" id="KW-0574">Periplasm</keyword>
<dbReference type="InterPro" id="IPR013783">
    <property type="entry name" value="Ig-like_fold"/>
</dbReference>
<reference evidence="11 12" key="1">
    <citation type="submission" date="2018-01" db="EMBL/GenBank/DDBJ databases">
        <title>Superficieibacter electus gen. nov., sp. nov., an extended-spectrum beta-lactamase possessing member of the Enterobacteriaceae family, isolated from intensive care unit surfaces.</title>
        <authorList>
            <person name="Potter R.F."/>
            <person name="D'Souza A.W."/>
        </authorList>
    </citation>
    <scope>NUCLEOTIDE SEQUENCE [LARGE SCALE GENOMIC DNA]</scope>
    <source>
        <strain evidence="10 12">BP-1</strain>
        <strain evidence="9 11">BP-2</strain>
    </source>
</reference>
<dbReference type="Pfam" id="PF02753">
    <property type="entry name" value="PapD_C"/>
    <property type="match status" value="1"/>
</dbReference>
<dbReference type="InterPro" id="IPR001829">
    <property type="entry name" value="Pili_assmbl_chaperone_bac"/>
</dbReference>
<evidence type="ECO:0000313" key="12">
    <source>
        <dbReference type="Proteomes" id="UP000247005"/>
    </source>
</evidence>
<dbReference type="InterPro" id="IPR008962">
    <property type="entry name" value="PapD-like_sf"/>
</dbReference>
<comment type="caution">
    <text evidence="10">The sequence shown here is derived from an EMBL/GenBank/DDBJ whole genome shotgun (WGS) entry which is preliminary data.</text>
</comment>
<evidence type="ECO:0000259" key="8">
    <source>
        <dbReference type="Pfam" id="PF02753"/>
    </source>
</evidence>
<keyword evidence="6" id="KW-0143">Chaperone</keyword>
<dbReference type="InterPro" id="IPR050643">
    <property type="entry name" value="Periplasmic_pilus_chap"/>
</dbReference>
<comment type="subcellular location">
    <subcellularLocation>
        <location evidence="1">Periplasm</location>
    </subcellularLocation>
</comment>
<proteinExistence type="inferred from homology"/>
<evidence type="ECO:0000256" key="4">
    <source>
        <dbReference type="ARBA" id="ARBA00022729"/>
    </source>
</evidence>
<dbReference type="InterPro" id="IPR016147">
    <property type="entry name" value="Pili_assmbl_chaperone_N"/>
</dbReference>
<evidence type="ECO:0000313" key="10">
    <source>
        <dbReference type="EMBL" id="POP43760.1"/>
    </source>
</evidence>
<dbReference type="GO" id="GO:0030288">
    <property type="term" value="C:outer membrane-bounded periplasmic space"/>
    <property type="evidence" value="ECO:0007669"/>
    <property type="project" value="InterPro"/>
</dbReference>
<dbReference type="Proteomes" id="UP000237073">
    <property type="component" value="Unassembled WGS sequence"/>
</dbReference>
<dbReference type="Proteomes" id="UP000247005">
    <property type="component" value="Unassembled WGS sequence"/>
</dbReference>
<dbReference type="SUPFAM" id="SSF49584">
    <property type="entry name" value="Periplasmic chaperone C-domain"/>
    <property type="match status" value="1"/>
</dbReference>